<keyword evidence="3" id="KW-0614">Plasmid</keyword>
<dbReference type="GO" id="GO:0003677">
    <property type="term" value="F:DNA binding"/>
    <property type="evidence" value="ECO:0007669"/>
    <property type="project" value="UniProtKB-UniRule"/>
</dbReference>
<proteinExistence type="predicted"/>
<dbReference type="NCBIfam" id="TIGR01439">
    <property type="entry name" value="lp_hng_hel_AbrB"/>
    <property type="match status" value="1"/>
</dbReference>
<dbReference type="AlphaFoldDB" id="A0A1W6AIJ9"/>
<keyword evidence="1" id="KW-0238">DNA-binding</keyword>
<evidence type="ECO:0000259" key="2">
    <source>
        <dbReference type="PROSITE" id="PS51740"/>
    </source>
</evidence>
<geneLocation type="plasmid" evidence="3 4">
    <name>unnamed2</name>
</geneLocation>
<dbReference type="PANTHER" id="PTHR36432:SF4">
    <property type="entry name" value="TRANSITION STATE REGULATOR ABH-RELATED"/>
    <property type="match status" value="1"/>
</dbReference>
<dbReference type="SMART" id="SM00966">
    <property type="entry name" value="SpoVT_AbrB"/>
    <property type="match status" value="1"/>
</dbReference>
<accession>A0A1W6AIJ9</accession>
<gene>
    <name evidence="3" type="ORF">B7492_32140</name>
</gene>
<dbReference type="InterPro" id="IPR037914">
    <property type="entry name" value="SpoVT-AbrB_sf"/>
</dbReference>
<dbReference type="PANTHER" id="PTHR36432">
    <property type="match status" value="1"/>
</dbReference>
<protein>
    <submittedName>
        <fullName evidence="3">AbrB family transcriptional regulator</fullName>
    </submittedName>
</protein>
<reference evidence="3 4" key="1">
    <citation type="submission" date="2017-04" db="EMBL/GenBank/DDBJ databases">
        <title>The Characteristic of a Fine Plant Growth-Promoting Rhizobacteria Bacillus mycoides Gnyt1 and its Whole Genome Sequencing Analysis.</title>
        <authorList>
            <person name="Li J.H."/>
            <person name="Yao T."/>
        </authorList>
    </citation>
    <scope>NUCLEOTIDE SEQUENCE [LARGE SCALE GENOMIC DNA]</scope>
    <source>
        <strain evidence="3 4">Gnyt1</strain>
        <plasmid evidence="4">Plasmid unnamed2</plasmid>
    </source>
</reference>
<dbReference type="Pfam" id="PF04014">
    <property type="entry name" value="MazE_antitoxin"/>
    <property type="match status" value="1"/>
</dbReference>
<dbReference type="InterPro" id="IPR007159">
    <property type="entry name" value="SpoVT-AbrB_dom"/>
</dbReference>
<organism evidence="3 4">
    <name type="scientific">Bacillus mycoides</name>
    <dbReference type="NCBI Taxonomy" id="1405"/>
    <lineage>
        <taxon>Bacteria</taxon>
        <taxon>Bacillati</taxon>
        <taxon>Bacillota</taxon>
        <taxon>Bacilli</taxon>
        <taxon>Bacillales</taxon>
        <taxon>Bacillaceae</taxon>
        <taxon>Bacillus</taxon>
        <taxon>Bacillus cereus group</taxon>
    </lineage>
</organism>
<sequence>MKATGIIRKIDELGRIVIPKELRRTLCIEEKNPMVIFVKDDQIILKKYQSQQACIITDEISDRNVSLVNGKIVLSPEGANLLIKELQQYLVK</sequence>
<dbReference type="RefSeq" id="WP_085313413.1">
    <property type="nucleotide sequence ID" value="NZ_CP020745.1"/>
</dbReference>
<dbReference type="Pfam" id="PF18277">
    <property type="entry name" value="AbrB_C"/>
    <property type="match status" value="1"/>
</dbReference>
<feature type="domain" description="SpoVT-AbrB" evidence="2">
    <location>
        <begin position="5"/>
        <end position="50"/>
    </location>
</feature>
<dbReference type="SUPFAM" id="SSF89447">
    <property type="entry name" value="AbrB/MazE/MraZ-like"/>
    <property type="match status" value="1"/>
</dbReference>
<evidence type="ECO:0000256" key="1">
    <source>
        <dbReference type="PROSITE-ProRule" id="PRU01076"/>
    </source>
</evidence>
<dbReference type="PROSITE" id="PS51740">
    <property type="entry name" value="SPOVT_ABRB"/>
    <property type="match status" value="1"/>
</dbReference>
<evidence type="ECO:0000313" key="3">
    <source>
        <dbReference type="EMBL" id="ARJ25687.1"/>
    </source>
</evidence>
<dbReference type="InterPro" id="IPR052731">
    <property type="entry name" value="B_subtilis_Trans_State_Reg"/>
</dbReference>
<dbReference type="Gene3D" id="2.10.260.10">
    <property type="match status" value="1"/>
</dbReference>
<name>A0A1W6AIJ9_BACMY</name>
<dbReference type="Proteomes" id="UP000192932">
    <property type="component" value="Plasmid unnamed2"/>
</dbReference>
<evidence type="ECO:0000313" key="4">
    <source>
        <dbReference type="Proteomes" id="UP000192932"/>
    </source>
</evidence>
<dbReference type="InterPro" id="IPR040678">
    <property type="entry name" value="AbrB_C"/>
</dbReference>
<dbReference type="EMBL" id="CP020745">
    <property type="protein sequence ID" value="ARJ25687.1"/>
    <property type="molecule type" value="Genomic_DNA"/>
</dbReference>